<keyword evidence="2" id="KW-1185">Reference proteome</keyword>
<organism evidence="1 2">
    <name type="scientific">Eumeta variegata</name>
    <name type="common">Bagworm moth</name>
    <name type="synonym">Eumeta japonica</name>
    <dbReference type="NCBI Taxonomy" id="151549"/>
    <lineage>
        <taxon>Eukaryota</taxon>
        <taxon>Metazoa</taxon>
        <taxon>Ecdysozoa</taxon>
        <taxon>Arthropoda</taxon>
        <taxon>Hexapoda</taxon>
        <taxon>Insecta</taxon>
        <taxon>Pterygota</taxon>
        <taxon>Neoptera</taxon>
        <taxon>Endopterygota</taxon>
        <taxon>Lepidoptera</taxon>
        <taxon>Glossata</taxon>
        <taxon>Ditrysia</taxon>
        <taxon>Tineoidea</taxon>
        <taxon>Psychidae</taxon>
        <taxon>Oiketicinae</taxon>
        <taxon>Eumeta</taxon>
    </lineage>
</organism>
<reference evidence="1 2" key="1">
    <citation type="journal article" date="2019" name="Commun. Biol.">
        <title>The bagworm genome reveals a unique fibroin gene that provides high tensile strength.</title>
        <authorList>
            <person name="Kono N."/>
            <person name="Nakamura H."/>
            <person name="Ohtoshi R."/>
            <person name="Tomita M."/>
            <person name="Numata K."/>
            <person name="Arakawa K."/>
        </authorList>
    </citation>
    <scope>NUCLEOTIDE SEQUENCE [LARGE SCALE GENOMIC DNA]</scope>
</reference>
<comment type="caution">
    <text evidence="1">The sequence shown here is derived from an EMBL/GenBank/DDBJ whole genome shotgun (WGS) entry which is preliminary data.</text>
</comment>
<evidence type="ECO:0000313" key="2">
    <source>
        <dbReference type="Proteomes" id="UP000299102"/>
    </source>
</evidence>
<sequence length="139" mass="15121">MFGAPLPTPAAYNFSVIIVSPTAFESFSTYFTLRNLTTSPVPASVFERRGQLLLAPAEEKTVRLVNHHTIAGRRLSTVEAASVVQVKFLFGAVGVLSTLGIDIPTGEANRESKWIFNCGKRVCLGTFLTSEVKQREGFA</sequence>
<protein>
    <submittedName>
        <fullName evidence="1">Uncharacterized protein</fullName>
    </submittedName>
</protein>
<accession>A0A4C1Y4U4</accession>
<dbReference type="PROSITE" id="PS00086">
    <property type="entry name" value="CYTOCHROME_P450"/>
    <property type="match status" value="1"/>
</dbReference>
<dbReference type="Proteomes" id="UP000299102">
    <property type="component" value="Unassembled WGS sequence"/>
</dbReference>
<dbReference type="AlphaFoldDB" id="A0A4C1Y4U4"/>
<dbReference type="InterPro" id="IPR017972">
    <property type="entry name" value="Cyt_P450_CS"/>
</dbReference>
<name>A0A4C1Y4U4_EUMVA</name>
<gene>
    <name evidence="1" type="ORF">EVAR_61342_1</name>
</gene>
<dbReference type="EMBL" id="BGZK01001044">
    <property type="protein sequence ID" value="GBP69557.1"/>
    <property type="molecule type" value="Genomic_DNA"/>
</dbReference>
<dbReference type="GO" id="GO:0005506">
    <property type="term" value="F:iron ion binding"/>
    <property type="evidence" value="ECO:0007669"/>
    <property type="project" value="InterPro"/>
</dbReference>
<dbReference type="GO" id="GO:0016705">
    <property type="term" value="F:oxidoreductase activity, acting on paired donors, with incorporation or reduction of molecular oxygen"/>
    <property type="evidence" value="ECO:0007669"/>
    <property type="project" value="InterPro"/>
</dbReference>
<evidence type="ECO:0000313" key="1">
    <source>
        <dbReference type="EMBL" id="GBP69557.1"/>
    </source>
</evidence>
<proteinExistence type="predicted"/>